<organism evidence="2 3">
    <name type="scientific">Bacillus nakamurai</name>
    <dbReference type="NCBI Taxonomy" id="1793963"/>
    <lineage>
        <taxon>Bacteria</taxon>
        <taxon>Bacillati</taxon>
        <taxon>Bacillota</taxon>
        <taxon>Bacilli</taxon>
        <taxon>Bacillales</taxon>
        <taxon>Bacillaceae</taxon>
        <taxon>Bacillus</taxon>
    </lineage>
</organism>
<dbReference type="InterPro" id="IPR050276">
    <property type="entry name" value="MshD_Acetyltransferase"/>
</dbReference>
<dbReference type="EMBL" id="LSBA01000037">
    <property type="protein sequence ID" value="KXZ13715.1"/>
    <property type="molecule type" value="Genomic_DNA"/>
</dbReference>
<dbReference type="AlphaFoldDB" id="A0A150F5C1"/>
<evidence type="ECO:0000259" key="1">
    <source>
        <dbReference type="PROSITE" id="PS51186"/>
    </source>
</evidence>
<proteinExistence type="predicted"/>
<sequence length="182" mass="21237">MNLTIRKLTKADQDQLIEIDDRFTVDSILVLSMENNKIHYTIENIPCYEKSYKDDEQVEESPGFPAYIDYPDQAVYGAYIDGQLAGQVTVKRNWNEYAYIEDIKIDKKQRRQGIGRKLIEQVIQWAKKNKMPGIMLETQNINVKACQFYESCGFEIGGFDLCLYKGINKHAHEAAVYWYLIF</sequence>
<feature type="domain" description="N-acetyltransferase" evidence="1">
    <location>
        <begin position="3"/>
        <end position="182"/>
    </location>
</feature>
<dbReference type="RefSeq" id="WP_061523116.1">
    <property type="nucleotide sequence ID" value="NZ_JARLZY010000010.1"/>
</dbReference>
<dbReference type="InterPro" id="IPR000182">
    <property type="entry name" value="GNAT_dom"/>
</dbReference>
<keyword evidence="3" id="KW-1185">Reference proteome</keyword>
<dbReference type="SUPFAM" id="SSF55729">
    <property type="entry name" value="Acyl-CoA N-acyltransferases (Nat)"/>
    <property type="match status" value="1"/>
</dbReference>
<dbReference type="CDD" id="cd04301">
    <property type="entry name" value="NAT_SF"/>
    <property type="match status" value="1"/>
</dbReference>
<dbReference type="InterPro" id="IPR016181">
    <property type="entry name" value="Acyl_CoA_acyltransferase"/>
</dbReference>
<protein>
    <submittedName>
        <fullName evidence="2">Streptothricin acetyltransferase</fullName>
    </submittedName>
</protein>
<dbReference type="PROSITE" id="PS51186">
    <property type="entry name" value="GNAT"/>
    <property type="match status" value="1"/>
</dbReference>
<dbReference type="PANTHER" id="PTHR43617">
    <property type="entry name" value="L-AMINO ACID N-ACETYLTRANSFERASE"/>
    <property type="match status" value="1"/>
</dbReference>
<dbReference type="OrthoDB" id="9800193at2"/>
<dbReference type="Gene3D" id="3.40.630.30">
    <property type="match status" value="1"/>
</dbReference>
<evidence type="ECO:0000313" key="2">
    <source>
        <dbReference type="EMBL" id="KXZ13715.1"/>
    </source>
</evidence>
<gene>
    <name evidence="2" type="ORF">AXI58_04195</name>
</gene>
<comment type="caution">
    <text evidence="2">The sequence shown here is derived from an EMBL/GenBank/DDBJ whole genome shotgun (WGS) entry which is preliminary data.</text>
</comment>
<name>A0A150F5C1_9BACI</name>
<evidence type="ECO:0000313" key="3">
    <source>
        <dbReference type="Proteomes" id="UP000075430"/>
    </source>
</evidence>
<reference evidence="3" key="1">
    <citation type="submission" date="2016-02" db="EMBL/GenBank/DDBJ databases">
        <authorList>
            <person name="Dunlap C."/>
        </authorList>
    </citation>
    <scope>NUCLEOTIDE SEQUENCE [LARGE SCALE GENOMIC DNA]</scope>
    <source>
        <strain evidence="3">NRRL B-41092</strain>
    </source>
</reference>
<dbReference type="PRINTS" id="PR01754">
    <property type="entry name" value="SACTRNSFRASE"/>
</dbReference>
<dbReference type="Proteomes" id="UP000075430">
    <property type="component" value="Unassembled WGS sequence"/>
</dbReference>
<dbReference type="PANTHER" id="PTHR43617:SF38">
    <property type="entry name" value="N-ACETYLTRANSFERASE DOMAIN-CONTAINING PROTEIN"/>
    <property type="match status" value="1"/>
</dbReference>
<dbReference type="Pfam" id="PF00583">
    <property type="entry name" value="Acetyltransf_1"/>
    <property type="match status" value="1"/>
</dbReference>
<accession>A0A150F5C1</accession>
<keyword evidence="2" id="KW-0808">Transferase</keyword>
<dbReference type="STRING" id="1793963.AXI58_04195"/>
<dbReference type="GO" id="GO:0016747">
    <property type="term" value="F:acyltransferase activity, transferring groups other than amino-acyl groups"/>
    <property type="evidence" value="ECO:0007669"/>
    <property type="project" value="InterPro"/>
</dbReference>
<dbReference type="InterPro" id="IPR008125">
    <property type="entry name" value="Streptothricin_AcTrfase"/>
</dbReference>